<keyword evidence="3" id="KW-0315">Glutamine amidotransferase</keyword>
<accession>A0A646KPV3</accession>
<dbReference type="PANTHER" id="PTHR42695:SF5">
    <property type="entry name" value="GLUTAMINE AMIDOTRANSFERASE YLR126C-RELATED"/>
    <property type="match status" value="1"/>
</dbReference>
<gene>
    <name evidence="3" type="ORF">FF041_23410</name>
</gene>
<feature type="region of interest" description="Disordered" evidence="1">
    <location>
        <begin position="1"/>
        <end position="27"/>
    </location>
</feature>
<dbReference type="CDD" id="cd01741">
    <property type="entry name" value="GATase1_1"/>
    <property type="match status" value="1"/>
</dbReference>
<dbReference type="InterPro" id="IPR029062">
    <property type="entry name" value="Class_I_gatase-like"/>
</dbReference>
<keyword evidence="4" id="KW-1185">Reference proteome</keyword>
<dbReference type="GO" id="GO:0005829">
    <property type="term" value="C:cytosol"/>
    <property type="evidence" value="ECO:0007669"/>
    <property type="project" value="TreeGrafter"/>
</dbReference>
<feature type="compositionally biased region" description="Gly residues" evidence="1">
    <location>
        <begin position="15"/>
        <end position="25"/>
    </location>
</feature>
<sequence length="264" mass="27697">MTAAERNNPVTTGTAGDGNGHGDGGPRVLVVQHEDGTGPGLVGEQLIRSGLDPRVHHPWAGERLPDSLAGYAGLLVLGGAPNCDDEKTAPWIPAVRALMREAVADGVPQLGVCLGGQILARALGGRVVVRARGPEVGAVALRRLPAADGDPVFGRVPDGTPAAQWHWDEISELPEAAVPLFTGDDCVHQAFRVGERTWGVQFHPEVLGDAVAEWSLSDGPAVRAAGGDPEAAVASVRTAEPRLREIWETMARSWAEVVHAYAAR</sequence>
<dbReference type="GO" id="GO:0016740">
    <property type="term" value="F:transferase activity"/>
    <property type="evidence" value="ECO:0007669"/>
    <property type="project" value="UniProtKB-KW"/>
</dbReference>
<keyword evidence="3" id="KW-0808">Transferase</keyword>
<dbReference type="PROSITE" id="PS51273">
    <property type="entry name" value="GATASE_TYPE_1"/>
    <property type="match status" value="1"/>
</dbReference>
<proteinExistence type="predicted"/>
<name>A0A646KPV3_STRJU</name>
<evidence type="ECO:0000313" key="3">
    <source>
        <dbReference type="EMBL" id="MQT03026.1"/>
    </source>
</evidence>
<dbReference type="PANTHER" id="PTHR42695">
    <property type="entry name" value="GLUTAMINE AMIDOTRANSFERASE YLR126C-RELATED"/>
    <property type="match status" value="1"/>
</dbReference>
<evidence type="ECO:0000313" key="4">
    <source>
        <dbReference type="Proteomes" id="UP000419138"/>
    </source>
</evidence>
<dbReference type="Proteomes" id="UP000419138">
    <property type="component" value="Unassembled WGS sequence"/>
</dbReference>
<dbReference type="Gene3D" id="3.40.50.880">
    <property type="match status" value="1"/>
</dbReference>
<comment type="caution">
    <text evidence="3">The sequence shown here is derived from an EMBL/GenBank/DDBJ whole genome shotgun (WGS) entry which is preliminary data.</text>
</comment>
<organism evidence="3 4">
    <name type="scientific">Streptomyces jumonjinensis</name>
    <dbReference type="NCBI Taxonomy" id="1945"/>
    <lineage>
        <taxon>Bacteria</taxon>
        <taxon>Bacillati</taxon>
        <taxon>Actinomycetota</taxon>
        <taxon>Actinomycetes</taxon>
        <taxon>Kitasatosporales</taxon>
        <taxon>Streptomycetaceae</taxon>
        <taxon>Streptomyces</taxon>
    </lineage>
</organism>
<dbReference type="InterPro" id="IPR017926">
    <property type="entry name" value="GATASE"/>
</dbReference>
<dbReference type="InterPro" id="IPR044992">
    <property type="entry name" value="ChyE-like"/>
</dbReference>
<dbReference type="EMBL" id="VCLA01000160">
    <property type="protein sequence ID" value="MQT03026.1"/>
    <property type="molecule type" value="Genomic_DNA"/>
</dbReference>
<dbReference type="AlphaFoldDB" id="A0A646KPV3"/>
<protein>
    <submittedName>
        <fullName evidence="3">Type 1 glutamine amidotransferase</fullName>
    </submittedName>
</protein>
<feature type="domain" description="Glutamine amidotransferase" evidence="2">
    <location>
        <begin position="68"/>
        <end position="207"/>
    </location>
</feature>
<dbReference type="SUPFAM" id="SSF52317">
    <property type="entry name" value="Class I glutamine amidotransferase-like"/>
    <property type="match status" value="1"/>
</dbReference>
<dbReference type="Pfam" id="PF00117">
    <property type="entry name" value="GATase"/>
    <property type="match status" value="1"/>
</dbReference>
<evidence type="ECO:0000259" key="2">
    <source>
        <dbReference type="Pfam" id="PF00117"/>
    </source>
</evidence>
<evidence type="ECO:0000256" key="1">
    <source>
        <dbReference type="SAM" id="MobiDB-lite"/>
    </source>
</evidence>
<reference evidence="3 4" key="1">
    <citation type="submission" date="2019-05" db="EMBL/GenBank/DDBJ databases">
        <title>Comparative genomics and metabolomics analyses of clavulanic acid producing Streptomyces species provides insight into specialized metabolism and evolution of beta-lactam biosynthetic gene clusters.</title>
        <authorList>
            <person name="Moore M.A."/>
            <person name="Cruz-Morales P."/>
            <person name="Barona Gomez F."/>
            <person name="Kapil T."/>
        </authorList>
    </citation>
    <scope>NUCLEOTIDE SEQUENCE [LARGE SCALE GENOMIC DNA]</scope>
    <source>
        <strain evidence="3 4">NRRL 5741</strain>
    </source>
</reference>